<dbReference type="GO" id="GO:0004081">
    <property type="term" value="F:bis(5'-nucleosyl)-tetraphosphatase (asymmetrical) activity"/>
    <property type="evidence" value="ECO:0007669"/>
    <property type="project" value="TreeGrafter"/>
</dbReference>
<dbReference type="RefSeq" id="WP_051281172.1">
    <property type="nucleotide sequence ID" value="NZ_CBCRWE010000059.1"/>
</dbReference>
<reference evidence="3 4" key="1">
    <citation type="submission" date="2018-12" db="EMBL/GenBank/DDBJ databases">
        <authorList>
            <consortium name="Pathogen Informatics"/>
        </authorList>
    </citation>
    <scope>NUCLEOTIDE SEQUENCE [LARGE SCALE GENOMIC DNA]</scope>
    <source>
        <strain evidence="3 4">NCTC11923</strain>
    </source>
</reference>
<organism evidence="3 4">
    <name type="scientific">Actinomyces slackii</name>
    <dbReference type="NCBI Taxonomy" id="52774"/>
    <lineage>
        <taxon>Bacteria</taxon>
        <taxon>Bacillati</taxon>
        <taxon>Actinomycetota</taxon>
        <taxon>Actinomycetes</taxon>
        <taxon>Actinomycetales</taxon>
        <taxon>Actinomycetaceae</taxon>
        <taxon>Actinomyces</taxon>
    </lineage>
</organism>
<name>A0A448K981_9ACTO</name>
<keyword evidence="4" id="KW-1185">Reference proteome</keyword>
<gene>
    <name evidence="3" type="ORF">NCTC11923_00025</name>
</gene>
<dbReference type="InterPro" id="IPR051325">
    <property type="entry name" value="Nudix_hydrolase_domain"/>
</dbReference>
<dbReference type="GO" id="GO:0006167">
    <property type="term" value="P:AMP biosynthetic process"/>
    <property type="evidence" value="ECO:0007669"/>
    <property type="project" value="TreeGrafter"/>
</dbReference>
<dbReference type="EMBL" id="LR134363">
    <property type="protein sequence ID" value="VEG73420.1"/>
    <property type="molecule type" value="Genomic_DNA"/>
</dbReference>
<dbReference type="PANTHER" id="PTHR21340:SF0">
    <property type="entry name" value="BIS(5'-NUCLEOSYL)-TETRAPHOSPHATASE [ASYMMETRICAL]"/>
    <property type="match status" value="1"/>
</dbReference>
<dbReference type="STRING" id="1278298.GCA_000428685_02006"/>
<dbReference type="PANTHER" id="PTHR21340">
    <property type="entry name" value="DIADENOSINE 5,5-P1,P4-TETRAPHOSPHATE PYROPHOSPHOHYDROLASE MUTT"/>
    <property type="match status" value="1"/>
</dbReference>
<dbReference type="SUPFAM" id="SSF55811">
    <property type="entry name" value="Nudix"/>
    <property type="match status" value="1"/>
</dbReference>
<dbReference type="Pfam" id="PF00293">
    <property type="entry name" value="NUDIX"/>
    <property type="match status" value="1"/>
</dbReference>
<feature type="domain" description="Nudix hydrolase" evidence="2">
    <location>
        <begin position="7"/>
        <end position="147"/>
    </location>
</feature>
<evidence type="ECO:0000313" key="3">
    <source>
        <dbReference type="EMBL" id="VEG73420.1"/>
    </source>
</evidence>
<dbReference type="InterPro" id="IPR015797">
    <property type="entry name" value="NUDIX_hydrolase-like_dom_sf"/>
</dbReference>
<evidence type="ECO:0000256" key="1">
    <source>
        <dbReference type="ARBA" id="ARBA00022801"/>
    </source>
</evidence>
<proteinExistence type="predicted"/>
<dbReference type="Gene3D" id="3.90.79.10">
    <property type="entry name" value="Nucleoside Triphosphate Pyrophosphohydrolase"/>
    <property type="match status" value="1"/>
</dbReference>
<dbReference type="PROSITE" id="PS00893">
    <property type="entry name" value="NUDIX_BOX"/>
    <property type="match status" value="1"/>
</dbReference>
<accession>A0A448K981</accession>
<dbReference type="Proteomes" id="UP000276899">
    <property type="component" value="Chromosome"/>
</dbReference>
<protein>
    <submittedName>
        <fullName evidence="3">NUDIX domain</fullName>
    </submittedName>
</protein>
<dbReference type="PROSITE" id="PS51462">
    <property type="entry name" value="NUDIX"/>
    <property type="match status" value="1"/>
</dbReference>
<dbReference type="InterPro" id="IPR000086">
    <property type="entry name" value="NUDIX_hydrolase_dom"/>
</dbReference>
<dbReference type="GO" id="GO:0006754">
    <property type="term" value="P:ATP biosynthetic process"/>
    <property type="evidence" value="ECO:0007669"/>
    <property type="project" value="TreeGrafter"/>
</dbReference>
<dbReference type="AlphaFoldDB" id="A0A448K981"/>
<dbReference type="InterPro" id="IPR020084">
    <property type="entry name" value="NUDIX_hydrolase_CS"/>
</dbReference>
<evidence type="ECO:0000313" key="4">
    <source>
        <dbReference type="Proteomes" id="UP000276899"/>
    </source>
</evidence>
<keyword evidence="1" id="KW-0378">Hydrolase</keyword>
<sequence>MPAHTLALIPASYVLLLAPTPGPGARALLQLRQGTGYMDGHWACGAAGHVDPGESALETAVREAREEIGVEAALADLEPLTTVHRSNEPAGAALEQRVDFFFALRRWTGEPMIREPAKTAALEWFDLESLPSPMPPHERRVLELLAASLDGASMPAIIDLGFRAPSPRLPRRRGRHFPPR</sequence>
<evidence type="ECO:0000259" key="2">
    <source>
        <dbReference type="PROSITE" id="PS51462"/>
    </source>
</evidence>
<dbReference type="KEGG" id="asla:NCTC11923_00025"/>